<evidence type="ECO:0000313" key="8">
    <source>
        <dbReference type="EMBL" id="CAD7660301.1"/>
    </source>
</evidence>
<dbReference type="PANTHER" id="PTHR24168:SF21">
    <property type="entry name" value="KANK, ISOFORM D"/>
    <property type="match status" value="1"/>
</dbReference>
<dbReference type="GO" id="GO:0030837">
    <property type="term" value="P:negative regulation of actin filament polymerization"/>
    <property type="evidence" value="ECO:0007669"/>
    <property type="project" value="InterPro"/>
</dbReference>
<feature type="repeat" description="ANK" evidence="6">
    <location>
        <begin position="11"/>
        <end position="43"/>
    </location>
</feature>
<dbReference type="GO" id="GO:0005856">
    <property type="term" value="C:cytoskeleton"/>
    <property type="evidence" value="ECO:0007669"/>
    <property type="project" value="TreeGrafter"/>
</dbReference>
<evidence type="ECO:0000313" key="9">
    <source>
        <dbReference type="Proteomes" id="UP000728032"/>
    </source>
</evidence>
<name>A0A7R9MHH0_9ACAR</name>
<reference evidence="8" key="1">
    <citation type="submission" date="2020-11" db="EMBL/GenBank/DDBJ databases">
        <authorList>
            <person name="Tran Van P."/>
        </authorList>
    </citation>
    <scope>NUCLEOTIDE SEQUENCE</scope>
</reference>
<dbReference type="EMBL" id="CAJPVJ010019836">
    <property type="protein sequence ID" value="CAG2177439.1"/>
    <property type="molecule type" value="Genomic_DNA"/>
</dbReference>
<dbReference type="InterPro" id="IPR036770">
    <property type="entry name" value="Ankyrin_rpt-contain_sf"/>
</dbReference>
<dbReference type="AlphaFoldDB" id="A0A7R9MHH0"/>
<feature type="repeat" description="ANK" evidence="6">
    <location>
        <begin position="44"/>
        <end position="67"/>
    </location>
</feature>
<keyword evidence="4" id="KW-0638">Presynaptic neurotoxin</keyword>
<keyword evidence="3" id="KW-1052">Target cell membrane</keyword>
<keyword evidence="4" id="KW-0800">Toxin</keyword>
<protein>
    <submittedName>
        <fullName evidence="8">Uncharacterized protein</fullName>
    </submittedName>
</protein>
<gene>
    <name evidence="8" type="ORF">ONB1V03_LOCUS16871</name>
</gene>
<sequence>NLRLVCLYGQNGQTALMLAASHGQFFTCKILLECGAAINLQDNDGSTALMCAAEHGHTDVVRLLLSHPDCDPTIVDNDGSTALKIAMTNNNNDIGLMLYASTSMLSRGSSPYASLRRTQSKAIAASLRRTGSFSYGYSRAAPHSLHLAPSPPPRSRHSSTSTTRSTKN</sequence>
<dbReference type="InterPro" id="IPR002110">
    <property type="entry name" value="Ankyrin_rpt"/>
</dbReference>
<evidence type="ECO:0000256" key="2">
    <source>
        <dbReference type="ARBA" id="ARBA00022483"/>
    </source>
</evidence>
<keyword evidence="5" id="KW-0472">Membrane</keyword>
<dbReference type="Gene3D" id="1.25.40.20">
    <property type="entry name" value="Ankyrin repeat-containing domain"/>
    <property type="match status" value="1"/>
</dbReference>
<dbReference type="InterPro" id="IPR047184">
    <property type="entry name" value="KANK1-4"/>
</dbReference>
<feature type="compositionally biased region" description="Low complexity" evidence="7">
    <location>
        <begin position="158"/>
        <end position="168"/>
    </location>
</feature>
<keyword evidence="9" id="KW-1185">Reference proteome</keyword>
<dbReference type="OrthoDB" id="6509794at2759"/>
<dbReference type="Pfam" id="PF12796">
    <property type="entry name" value="Ank_2"/>
    <property type="match status" value="1"/>
</dbReference>
<dbReference type="PROSITE" id="PS50088">
    <property type="entry name" value="ANK_REPEAT"/>
    <property type="match status" value="2"/>
</dbReference>
<evidence type="ECO:0000256" key="6">
    <source>
        <dbReference type="PROSITE-ProRule" id="PRU00023"/>
    </source>
</evidence>
<comment type="subcellular location">
    <subcellularLocation>
        <location evidence="1">Target cell membrane</location>
    </subcellularLocation>
</comment>
<proteinExistence type="predicted"/>
<dbReference type="SMART" id="SM00248">
    <property type="entry name" value="ANK"/>
    <property type="match status" value="3"/>
</dbReference>
<keyword evidence="2" id="KW-0268">Exocytosis</keyword>
<dbReference type="PANTHER" id="PTHR24168">
    <property type="entry name" value="KN MOTIF AND ANKYRIN REPEAT DOMAIN-CONTAINING"/>
    <property type="match status" value="1"/>
</dbReference>
<evidence type="ECO:0000256" key="7">
    <source>
        <dbReference type="SAM" id="MobiDB-lite"/>
    </source>
</evidence>
<evidence type="ECO:0000256" key="5">
    <source>
        <dbReference type="ARBA" id="ARBA00023298"/>
    </source>
</evidence>
<organism evidence="8">
    <name type="scientific">Oppiella nova</name>
    <dbReference type="NCBI Taxonomy" id="334625"/>
    <lineage>
        <taxon>Eukaryota</taxon>
        <taxon>Metazoa</taxon>
        <taxon>Ecdysozoa</taxon>
        <taxon>Arthropoda</taxon>
        <taxon>Chelicerata</taxon>
        <taxon>Arachnida</taxon>
        <taxon>Acari</taxon>
        <taxon>Acariformes</taxon>
        <taxon>Sarcoptiformes</taxon>
        <taxon>Oribatida</taxon>
        <taxon>Brachypylina</taxon>
        <taxon>Oppioidea</taxon>
        <taxon>Oppiidae</taxon>
        <taxon>Oppiella</taxon>
    </lineage>
</organism>
<keyword evidence="5" id="KW-1053">Target membrane</keyword>
<accession>A0A7R9MHH0</accession>
<keyword evidence="6" id="KW-0040">ANK repeat</keyword>
<evidence type="ECO:0000256" key="1">
    <source>
        <dbReference type="ARBA" id="ARBA00004175"/>
    </source>
</evidence>
<dbReference type="GO" id="GO:0006887">
    <property type="term" value="P:exocytosis"/>
    <property type="evidence" value="ECO:0007669"/>
    <property type="project" value="UniProtKB-KW"/>
</dbReference>
<dbReference type="PROSITE" id="PS50297">
    <property type="entry name" value="ANK_REP_REGION"/>
    <property type="match status" value="2"/>
</dbReference>
<dbReference type="Proteomes" id="UP000728032">
    <property type="component" value="Unassembled WGS sequence"/>
</dbReference>
<dbReference type="GO" id="GO:0044231">
    <property type="term" value="C:host cell presynaptic membrane"/>
    <property type="evidence" value="ECO:0007669"/>
    <property type="project" value="UniProtKB-KW"/>
</dbReference>
<feature type="non-terminal residue" evidence="8">
    <location>
        <position position="1"/>
    </location>
</feature>
<dbReference type="GO" id="GO:0005737">
    <property type="term" value="C:cytoplasm"/>
    <property type="evidence" value="ECO:0007669"/>
    <property type="project" value="TreeGrafter"/>
</dbReference>
<dbReference type="GO" id="GO:0044218">
    <property type="term" value="C:other organism cell membrane"/>
    <property type="evidence" value="ECO:0007669"/>
    <property type="project" value="UniProtKB-KW"/>
</dbReference>
<feature type="region of interest" description="Disordered" evidence="7">
    <location>
        <begin position="144"/>
        <end position="168"/>
    </location>
</feature>
<evidence type="ECO:0000256" key="4">
    <source>
        <dbReference type="ARBA" id="ARBA00023028"/>
    </source>
</evidence>
<dbReference type="EMBL" id="OC934661">
    <property type="protein sequence ID" value="CAD7660301.1"/>
    <property type="molecule type" value="Genomic_DNA"/>
</dbReference>
<evidence type="ECO:0000256" key="3">
    <source>
        <dbReference type="ARBA" id="ARBA00022537"/>
    </source>
</evidence>
<dbReference type="SUPFAM" id="SSF48403">
    <property type="entry name" value="Ankyrin repeat"/>
    <property type="match status" value="1"/>
</dbReference>
<keyword evidence="4" id="KW-0528">Neurotoxin</keyword>